<sequence>MPDNDTNANSGDRGIRWDVETQLAAILPGLSDEDLTDLASRVGEELHLRIGTALSAGLTNQQLEDFEKLMDGGDDHLRNEWMETHRPDCRATVATVLADLVAEVVRTVTATNPDAAQGNRVVAQLRRASIEVAEAHFNARGIKHTRHDDRLRVVFAGEDDETETVVWIVMAGRRKDTFILTGFGVGIDFPQEERERVCAFAADWNQRTWNPKAVVMVDEDTERCKVIGEIAVSIGPWITRAQVDVALGRGVATLFGLFADVRQLLIASEPDAQMASIDVGESVIEA</sequence>
<dbReference type="AlphaFoldDB" id="A1THR1"/>
<dbReference type="RefSeq" id="WP_011783056.1">
    <property type="nucleotide sequence ID" value="NC_008726.1"/>
</dbReference>
<dbReference type="Pfam" id="PF18908">
    <property type="entry name" value="DUF5663"/>
    <property type="match status" value="1"/>
</dbReference>
<proteinExistence type="predicted"/>
<dbReference type="eggNOG" id="ENOG5031IIX">
    <property type="taxonomic scope" value="Bacteria"/>
</dbReference>
<evidence type="ECO:0008006" key="3">
    <source>
        <dbReference type="Google" id="ProtNLM"/>
    </source>
</evidence>
<dbReference type="Proteomes" id="UP000009159">
    <property type="component" value="Chromosome"/>
</dbReference>
<evidence type="ECO:0000313" key="2">
    <source>
        <dbReference type="Proteomes" id="UP000009159"/>
    </source>
</evidence>
<evidence type="ECO:0000313" key="1">
    <source>
        <dbReference type="EMBL" id="ABM16711.1"/>
    </source>
</evidence>
<dbReference type="InterPro" id="IPR019660">
    <property type="entry name" value="Put_sensory_transdc_reg_YbjN"/>
</dbReference>
<dbReference type="InterPro" id="IPR043722">
    <property type="entry name" value="DUF5663"/>
</dbReference>
<organism evidence="1 2">
    <name type="scientific">Mycolicibacterium vanbaalenii (strain DSM 7251 / JCM 13017 / BCRC 16820 / KCTC 9966 / NRRL B-24157 / PYR-1)</name>
    <name type="common">Mycobacterium vanbaalenii</name>
    <dbReference type="NCBI Taxonomy" id="350058"/>
    <lineage>
        <taxon>Bacteria</taxon>
        <taxon>Bacillati</taxon>
        <taxon>Actinomycetota</taxon>
        <taxon>Actinomycetes</taxon>
        <taxon>Mycobacteriales</taxon>
        <taxon>Mycobacteriaceae</taxon>
        <taxon>Mycolicibacterium</taxon>
    </lineage>
</organism>
<keyword evidence="2" id="KW-1185">Reference proteome</keyword>
<dbReference type="HOGENOM" id="CLU_972620_0_0_11"/>
<dbReference type="STRING" id="350058.Mvan_5952"/>
<dbReference type="Pfam" id="PF10722">
    <property type="entry name" value="YbjN"/>
    <property type="match status" value="1"/>
</dbReference>
<reference evidence="1" key="1">
    <citation type="submission" date="2006-12" db="EMBL/GenBank/DDBJ databases">
        <title>Complete sequence of Mycobacterium vanbaalenii PYR-1.</title>
        <authorList>
            <consortium name="US DOE Joint Genome Institute"/>
            <person name="Copeland A."/>
            <person name="Lucas S."/>
            <person name="Lapidus A."/>
            <person name="Barry K."/>
            <person name="Detter J.C."/>
            <person name="Glavina del Rio T."/>
            <person name="Hammon N."/>
            <person name="Israni S."/>
            <person name="Dalin E."/>
            <person name="Tice H."/>
            <person name="Pitluck S."/>
            <person name="Singan V."/>
            <person name="Schmutz J."/>
            <person name="Larimer F."/>
            <person name="Land M."/>
            <person name="Hauser L."/>
            <person name="Kyrpides N."/>
            <person name="Anderson I.J."/>
            <person name="Miller C."/>
            <person name="Richardson P."/>
        </authorList>
    </citation>
    <scope>NUCLEOTIDE SEQUENCE [LARGE SCALE GENOMIC DNA]</scope>
    <source>
        <strain evidence="1">PYR-1</strain>
    </source>
</reference>
<dbReference type="KEGG" id="mva:Mvan_5952"/>
<protein>
    <recommendedName>
        <fullName evidence="3">YbjN domain-containing protein</fullName>
    </recommendedName>
</protein>
<name>A1THR1_MYCVP</name>
<accession>A1THR1</accession>
<dbReference type="EMBL" id="CP000511">
    <property type="protein sequence ID" value="ABM16711.1"/>
    <property type="molecule type" value="Genomic_DNA"/>
</dbReference>
<gene>
    <name evidence="1" type="ordered locus">Mvan_5952</name>
</gene>